<dbReference type="Proteomes" id="UP000322234">
    <property type="component" value="Unassembled WGS sequence"/>
</dbReference>
<reference evidence="2" key="1">
    <citation type="submission" date="2019-10" db="EMBL/GenBank/DDBJ databases">
        <title>The sequence and de novo assembly of the wild yak genome.</title>
        <authorList>
            <person name="Liu Y."/>
        </authorList>
    </citation>
    <scope>NUCLEOTIDE SEQUENCE [LARGE SCALE GENOMIC DNA]</scope>
    <source>
        <strain evidence="2">WY2019</strain>
    </source>
</reference>
<feature type="region of interest" description="Disordered" evidence="1">
    <location>
        <begin position="88"/>
        <end position="184"/>
    </location>
</feature>
<dbReference type="EMBL" id="VBQZ03000032">
    <property type="protein sequence ID" value="MXQ86454.1"/>
    <property type="molecule type" value="Genomic_DNA"/>
</dbReference>
<accession>A0A6B0RER1</accession>
<evidence type="ECO:0000256" key="1">
    <source>
        <dbReference type="SAM" id="MobiDB-lite"/>
    </source>
</evidence>
<sequence>MTQQEKPVGHSCITGDERTTSRTEKEEPHLPKKDIWSMMGQKLHLFNCCVEKVQSRRENPFWLSGLISLLAYAQMCTLCTPMREAPPPLLLEPSDAPLNTAPAPATAGRSDPSGPDVAVSGDRGTREGGHRGGWAAAGPAPRLVVRDPGSATLPSPDSGLGNPQSQPSRLAAAATQRPVGGSPW</sequence>
<feature type="compositionally biased region" description="Basic and acidic residues" evidence="1">
    <location>
        <begin position="15"/>
        <end position="30"/>
    </location>
</feature>
<feature type="region of interest" description="Disordered" evidence="1">
    <location>
        <begin position="1"/>
        <end position="30"/>
    </location>
</feature>
<keyword evidence="3" id="KW-1185">Reference proteome</keyword>
<dbReference type="AlphaFoldDB" id="A0A6B0RER1"/>
<organism evidence="2 3">
    <name type="scientific">Bos mutus</name>
    <name type="common">wild yak</name>
    <dbReference type="NCBI Taxonomy" id="72004"/>
    <lineage>
        <taxon>Eukaryota</taxon>
        <taxon>Metazoa</taxon>
        <taxon>Chordata</taxon>
        <taxon>Craniata</taxon>
        <taxon>Vertebrata</taxon>
        <taxon>Euteleostomi</taxon>
        <taxon>Mammalia</taxon>
        <taxon>Eutheria</taxon>
        <taxon>Laurasiatheria</taxon>
        <taxon>Artiodactyla</taxon>
        <taxon>Ruminantia</taxon>
        <taxon>Pecora</taxon>
        <taxon>Bovidae</taxon>
        <taxon>Bovinae</taxon>
        <taxon>Bos</taxon>
    </lineage>
</organism>
<protein>
    <submittedName>
        <fullName evidence="2">Uncharacterized protein</fullName>
    </submittedName>
</protein>
<feature type="compositionally biased region" description="Low complexity" evidence="1">
    <location>
        <begin position="133"/>
        <end position="142"/>
    </location>
</feature>
<comment type="caution">
    <text evidence="2">The sequence shown here is derived from an EMBL/GenBank/DDBJ whole genome shotgun (WGS) entry which is preliminary data.</text>
</comment>
<evidence type="ECO:0000313" key="3">
    <source>
        <dbReference type="Proteomes" id="UP000322234"/>
    </source>
</evidence>
<evidence type="ECO:0000313" key="2">
    <source>
        <dbReference type="EMBL" id="MXQ86454.1"/>
    </source>
</evidence>
<proteinExistence type="predicted"/>
<gene>
    <name evidence="2" type="ORF">E5288_WYG003192</name>
</gene>
<name>A0A6B0RER1_9CETA</name>